<feature type="transmembrane region" description="Helical" evidence="6">
    <location>
        <begin position="282"/>
        <end position="304"/>
    </location>
</feature>
<organism evidence="7 8">
    <name type="scientific">Bradyrhizobium erythrophlei</name>
    <dbReference type="NCBI Taxonomy" id="1437360"/>
    <lineage>
        <taxon>Bacteria</taxon>
        <taxon>Pseudomonadati</taxon>
        <taxon>Pseudomonadota</taxon>
        <taxon>Alphaproteobacteria</taxon>
        <taxon>Hyphomicrobiales</taxon>
        <taxon>Nitrobacteraceae</taxon>
        <taxon>Bradyrhizobium</taxon>
    </lineage>
</organism>
<dbReference type="CDD" id="cd06581">
    <property type="entry name" value="TM_PBP1_LivM_like"/>
    <property type="match status" value="1"/>
</dbReference>
<feature type="transmembrane region" description="Helical" evidence="6">
    <location>
        <begin position="243"/>
        <end position="270"/>
    </location>
</feature>
<dbReference type="EMBL" id="LT670849">
    <property type="protein sequence ID" value="SHN64476.1"/>
    <property type="molecule type" value="Genomic_DNA"/>
</dbReference>
<sequence>MTSLQRKHWLVAAAVAGALAVPLVTKDGYIIQLLNIAILNTIVVLGLNFVTGWAGQINFGQAAFYGLGAYTTAIATKSGLPWITTPFLSAIVVIVASLALGLPTMRLRTYYLAMTTIGFGEIIRLMIVHWEPVTGGTSGLRAIPGISIFGIGPEGQAQQYYILAAALALAMLVATRVRHSALGRAMIATRDSEIAAEQSGVDTTRTKLVAFMLGAVYAGLAGCLYASSIRFISPDSFSGTQAILLMTMLIVGGMGSIVGCVFGAVALTILPEALRFLGQWYLVLYGLGVIAVIVLAPGGLASLASQFQFRRAGAR</sequence>
<dbReference type="PANTHER" id="PTHR30482">
    <property type="entry name" value="HIGH-AFFINITY BRANCHED-CHAIN AMINO ACID TRANSPORT SYSTEM PERMEASE"/>
    <property type="match status" value="1"/>
</dbReference>
<dbReference type="AlphaFoldDB" id="A0A1M7T165"/>
<evidence type="ECO:0000313" key="7">
    <source>
        <dbReference type="EMBL" id="SHN64476.1"/>
    </source>
</evidence>
<protein>
    <submittedName>
        <fullName evidence="7">Amino acid/amide ABC transporter membrane protein 2, HAAT family</fullName>
    </submittedName>
</protein>
<evidence type="ECO:0000256" key="6">
    <source>
        <dbReference type="SAM" id="Phobius"/>
    </source>
</evidence>
<evidence type="ECO:0000256" key="2">
    <source>
        <dbReference type="ARBA" id="ARBA00022475"/>
    </source>
</evidence>
<feature type="transmembrane region" description="Helical" evidence="6">
    <location>
        <begin position="160"/>
        <end position="177"/>
    </location>
</feature>
<dbReference type="PANTHER" id="PTHR30482:SF20">
    <property type="entry name" value="HIGH-AFFINITY BRANCHED-CHAIN AMINO ACID TRANSPORT SYSTEM PERMEASE PROTEIN LIVM"/>
    <property type="match status" value="1"/>
</dbReference>
<keyword evidence="3 6" id="KW-0812">Transmembrane</keyword>
<accession>A0A1M7T165</accession>
<evidence type="ECO:0000313" key="8">
    <source>
        <dbReference type="Proteomes" id="UP000184096"/>
    </source>
</evidence>
<dbReference type="InterPro" id="IPR043428">
    <property type="entry name" value="LivM-like"/>
</dbReference>
<comment type="subcellular location">
    <subcellularLocation>
        <location evidence="1">Cell membrane</location>
        <topology evidence="1">Multi-pass membrane protein</topology>
    </subcellularLocation>
</comment>
<keyword evidence="8" id="KW-1185">Reference proteome</keyword>
<dbReference type="Proteomes" id="UP000184096">
    <property type="component" value="Chromosome I"/>
</dbReference>
<dbReference type="RefSeq" id="WP_072816616.1">
    <property type="nucleotide sequence ID" value="NZ_LT670849.1"/>
</dbReference>
<dbReference type="Pfam" id="PF02653">
    <property type="entry name" value="BPD_transp_2"/>
    <property type="match status" value="1"/>
</dbReference>
<evidence type="ECO:0000256" key="3">
    <source>
        <dbReference type="ARBA" id="ARBA00022692"/>
    </source>
</evidence>
<evidence type="ECO:0000256" key="4">
    <source>
        <dbReference type="ARBA" id="ARBA00022989"/>
    </source>
</evidence>
<evidence type="ECO:0000256" key="1">
    <source>
        <dbReference type="ARBA" id="ARBA00004651"/>
    </source>
</evidence>
<dbReference type="InterPro" id="IPR001851">
    <property type="entry name" value="ABC_transp_permease"/>
</dbReference>
<feature type="transmembrane region" description="Helical" evidence="6">
    <location>
        <begin position="109"/>
        <end position="130"/>
    </location>
</feature>
<feature type="transmembrane region" description="Helical" evidence="6">
    <location>
        <begin position="57"/>
        <end position="76"/>
    </location>
</feature>
<gene>
    <name evidence="7" type="ORF">SAMN05444170_0582</name>
</gene>
<keyword evidence="2" id="KW-1003">Cell membrane</keyword>
<keyword evidence="4 6" id="KW-1133">Transmembrane helix</keyword>
<feature type="transmembrane region" description="Helical" evidence="6">
    <location>
        <begin position="30"/>
        <end position="50"/>
    </location>
</feature>
<proteinExistence type="predicted"/>
<name>A0A1M7T165_9BRAD</name>
<evidence type="ECO:0000256" key="5">
    <source>
        <dbReference type="ARBA" id="ARBA00023136"/>
    </source>
</evidence>
<feature type="transmembrane region" description="Helical" evidence="6">
    <location>
        <begin position="208"/>
        <end position="231"/>
    </location>
</feature>
<dbReference type="OrthoDB" id="5448271at2"/>
<dbReference type="GO" id="GO:0015658">
    <property type="term" value="F:branched-chain amino acid transmembrane transporter activity"/>
    <property type="evidence" value="ECO:0007669"/>
    <property type="project" value="InterPro"/>
</dbReference>
<reference evidence="8" key="1">
    <citation type="submission" date="2016-11" db="EMBL/GenBank/DDBJ databases">
        <authorList>
            <person name="Varghese N."/>
            <person name="Submissions S."/>
        </authorList>
    </citation>
    <scope>NUCLEOTIDE SEQUENCE [LARGE SCALE GENOMIC DNA]</scope>
    <source>
        <strain evidence="8">GAS401</strain>
    </source>
</reference>
<keyword evidence="5 6" id="KW-0472">Membrane</keyword>
<dbReference type="GO" id="GO:0005886">
    <property type="term" value="C:plasma membrane"/>
    <property type="evidence" value="ECO:0007669"/>
    <property type="project" value="UniProtKB-SubCell"/>
</dbReference>
<feature type="transmembrane region" description="Helical" evidence="6">
    <location>
        <begin position="82"/>
        <end position="102"/>
    </location>
</feature>